<dbReference type="Proteomes" id="UP001558713">
    <property type="component" value="Unassembled WGS sequence"/>
</dbReference>
<feature type="compositionally biased region" description="Basic residues" evidence="1">
    <location>
        <begin position="515"/>
        <end position="529"/>
    </location>
</feature>
<gene>
    <name evidence="2" type="ORF">V5N11_018629</name>
</gene>
<feature type="compositionally biased region" description="Basic and acidic residues" evidence="1">
    <location>
        <begin position="207"/>
        <end position="237"/>
    </location>
</feature>
<dbReference type="EMBL" id="JBANAX010000749">
    <property type="protein sequence ID" value="KAL1194570.1"/>
    <property type="molecule type" value="Genomic_DNA"/>
</dbReference>
<keyword evidence="3" id="KW-1185">Reference proteome</keyword>
<dbReference type="AlphaFoldDB" id="A0ABD0ZIS1"/>
<feature type="region of interest" description="Disordered" evidence="1">
    <location>
        <begin position="458"/>
        <end position="529"/>
    </location>
</feature>
<organism evidence="2 3">
    <name type="scientific">Cardamine amara subsp. amara</name>
    <dbReference type="NCBI Taxonomy" id="228776"/>
    <lineage>
        <taxon>Eukaryota</taxon>
        <taxon>Viridiplantae</taxon>
        <taxon>Streptophyta</taxon>
        <taxon>Embryophyta</taxon>
        <taxon>Tracheophyta</taxon>
        <taxon>Spermatophyta</taxon>
        <taxon>Magnoliopsida</taxon>
        <taxon>eudicotyledons</taxon>
        <taxon>Gunneridae</taxon>
        <taxon>Pentapetalae</taxon>
        <taxon>rosids</taxon>
        <taxon>malvids</taxon>
        <taxon>Brassicales</taxon>
        <taxon>Brassicaceae</taxon>
        <taxon>Cardamineae</taxon>
        <taxon>Cardamine</taxon>
    </lineage>
</organism>
<evidence type="ECO:0000256" key="1">
    <source>
        <dbReference type="SAM" id="MobiDB-lite"/>
    </source>
</evidence>
<protein>
    <recommendedName>
        <fullName evidence="4">DUF1985 domain-containing protein</fullName>
    </recommendedName>
</protein>
<proteinExistence type="predicted"/>
<name>A0ABD0ZIS1_CARAN</name>
<evidence type="ECO:0000313" key="2">
    <source>
        <dbReference type="EMBL" id="KAL1194570.1"/>
    </source>
</evidence>
<accession>A0ABD0ZIS1</accession>
<reference evidence="2 3" key="1">
    <citation type="submission" date="2024-04" db="EMBL/GenBank/DDBJ databases">
        <title>Genome assembly C_amara_ONT_v2.</title>
        <authorList>
            <person name="Yant L."/>
            <person name="Moore C."/>
            <person name="Slenker M."/>
        </authorList>
    </citation>
    <scope>NUCLEOTIDE SEQUENCE [LARGE SCALE GENOMIC DNA]</scope>
    <source>
        <tissue evidence="2">Leaf</tissue>
    </source>
</reference>
<comment type="caution">
    <text evidence="2">The sequence shown here is derived from an EMBL/GenBank/DDBJ whole genome shotgun (WGS) entry which is preliminary data.</text>
</comment>
<feature type="region of interest" description="Disordered" evidence="1">
    <location>
        <begin position="371"/>
        <end position="405"/>
    </location>
</feature>
<feature type="compositionally biased region" description="Gly residues" evidence="1">
    <location>
        <begin position="371"/>
        <end position="386"/>
    </location>
</feature>
<feature type="region of interest" description="Disordered" evidence="1">
    <location>
        <begin position="207"/>
        <end position="239"/>
    </location>
</feature>
<evidence type="ECO:0008006" key="4">
    <source>
        <dbReference type="Google" id="ProtNLM"/>
    </source>
</evidence>
<dbReference type="PANTHER" id="PTHR48449">
    <property type="entry name" value="DUF1985 DOMAIN-CONTAINING PROTEIN"/>
    <property type="match status" value="1"/>
</dbReference>
<dbReference type="PANTHER" id="PTHR48449:SF1">
    <property type="entry name" value="DUF1985 DOMAIN-CONTAINING PROTEIN"/>
    <property type="match status" value="1"/>
</dbReference>
<evidence type="ECO:0000313" key="3">
    <source>
        <dbReference type="Proteomes" id="UP001558713"/>
    </source>
</evidence>
<sequence>MRACEDRLKMTVLYFLAQIMEAKTKVGGSIDSFLVRIFDDLDVCKTFPWGRYSFSVCSNGLGRLIENLNNGVKGSVNYGGFIIPMELLAFEAIPFLKNEYRIDVASMKDCPRMCQRKFKPSGDKGYPLSKIETTLGKSKDISSTLEVSLREDHYLVSRIGVKQFERNDGNPIARGMMAQLGAGKMIFWKALYDQDVTTRVKKKKVAKVGEEEQHGSEDARAEENLHNEEEKEEEHASENAMVEFLRESKEEMQRMRFAMLNFIDMSNSVRDLVMVTGGRLTNVEETLQRLQKYIKGKEKVEEVFEEVDLTRGGWEDASGSGGGGCDASGGGGGYDASGNGGGGVDASGSGGGGGDASGSGGGGVDASGCSGGGGGGDASGSGGGLDASGCDEDGVGEEQPITEPIGSWAMILAPPSPRPEELAAMYSDPPIFYEPPMYEEPIFVAPEAVEPILAQPEKVEPERKVSKRKTIASSVMCDPWTQEKKKKMRMEEKKRKRMEEKKKKEAGDEEEKKKKETKKNKRTKSYNYG</sequence>
<feature type="compositionally biased region" description="Basic and acidic residues" evidence="1">
    <location>
        <begin position="489"/>
        <end position="514"/>
    </location>
</feature>